<protein>
    <submittedName>
        <fullName evidence="1">Uncharacterized protein</fullName>
    </submittedName>
</protein>
<organism evidence="1">
    <name type="scientific">Picea sitchensis</name>
    <name type="common">Sitka spruce</name>
    <name type="synonym">Pinus sitchensis</name>
    <dbReference type="NCBI Taxonomy" id="3332"/>
    <lineage>
        <taxon>Eukaryota</taxon>
        <taxon>Viridiplantae</taxon>
        <taxon>Streptophyta</taxon>
        <taxon>Embryophyta</taxon>
        <taxon>Tracheophyta</taxon>
        <taxon>Spermatophyta</taxon>
        <taxon>Pinopsida</taxon>
        <taxon>Pinidae</taxon>
        <taxon>Conifers I</taxon>
        <taxon>Pinales</taxon>
        <taxon>Pinaceae</taxon>
        <taxon>Picea</taxon>
    </lineage>
</organism>
<reference evidence="1" key="1">
    <citation type="submission" date="2019-03" db="EMBL/GenBank/DDBJ databases">
        <title>Largest Complete Mitochondrial Genome of a Gymnosperm, Sitka Spruce (Picea sitchensis), Indicates Complex Physical Structure.</title>
        <authorList>
            <person name="Jackman S.D."/>
            <person name="Coombe L."/>
            <person name="Warren R."/>
            <person name="Kirk H."/>
            <person name="Trinh E."/>
            <person name="McLeod T."/>
            <person name="Pleasance S."/>
            <person name="Pandoh P."/>
            <person name="Zhao Y."/>
            <person name="Coope R."/>
            <person name="Bousquet J."/>
            <person name="Bohlmann J.C."/>
            <person name="Jones S.J.M."/>
            <person name="Birol I."/>
        </authorList>
    </citation>
    <scope>NUCLEOTIDE SEQUENCE</scope>
    <source>
        <strain evidence="1">Q903</strain>
    </source>
</reference>
<gene>
    <name evidence="1" type="primary">orf05735</name>
    <name evidence="1" type="ORF">Q903MT_gene5703</name>
</gene>
<geneLocation type="mitochondrion" evidence="1"/>
<dbReference type="EMBL" id="MK697702">
    <property type="protein sequence ID" value="QHR91667.1"/>
    <property type="molecule type" value="Genomic_DNA"/>
</dbReference>
<dbReference type="AlphaFoldDB" id="A0A6B9XYH2"/>
<sequence>MLKITIETVDATMLGQSIEKPYVVQGMTVACSANNPCLFRVGEWLEFSICPNSLVSGKSSVE</sequence>
<keyword evidence="1" id="KW-0496">Mitochondrion</keyword>
<dbReference type="PROSITE" id="PS51257">
    <property type="entry name" value="PROKAR_LIPOPROTEIN"/>
    <property type="match status" value="1"/>
</dbReference>
<accession>A0A6B9XYH2</accession>
<proteinExistence type="predicted"/>
<evidence type="ECO:0000313" key="1">
    <source>
        <dbReference type="EMBL" id="QHR91667.1"/>
    </source>
</evidence>
<name>A0A6B9XYH2_PICSI</name>